<dbReference type="InterPro" id="IPR012944">
    <property type="entry name" value="SusD_RagB_dom"/>
</dbReference>
<protein>
    <submittedName>
        <fullName evidence="8">SusD-like starch-binding protein associating with outer membrane</fullName>
    </submittedName>
</protein>
<feature type="domain" description="RagB/SusD" evidence="6">
    <location>
        <begin position="341"/>
        <end position="421"/>
    </location>
</feature>
<proteinExistence type="inferred from homology"/>
<dbReference type="GO" id="GO:0009279">
    <property type="term" value="C:cell outer membrane"/>
    <property type="evidence" value="ECO:0007669"/>
    <property type="project" value="UniProtKB-SubCell"/>
</dbReference>
<evidence type="ECO:0000313" key="8">
    <source>
        <dbReference type="EMBL" id="RKE46732.1"/>
    </source>
</evidence>
<dbReference type="OrthoDB" id="1097962at2"/>
<dbReference type="CDD" id="cd08977">
    <property type="entry name" value="SusD"/>
    <property type="match status" value="1"/>
</dbReference>
<dbReference type="Pfam" id="PF14322">
    <property type="entry name" value="SusD-like_3"/>
    <property type="match status" value="1"/>
</dbReference>
<comment type="similarity">
    <text evidence="2">Belongs to the SusD family.</text>
</comment>
<dbReference type="AlphaFoldDB" id="A0A420AQJ2"/>
<keyword evidence="9" id="KW-1185">Reference proteome</keyword>
<comment type="caution">
    <text evidence="8">The sequence shown here is derived from an EMBL/GenBank/DDBJ whole genome shotgun (WGS) entry which is preliminary data.</text>
</comment>
<dbReference type="Gene3D" id="1.25.40.390">
    <property type="match status" value="1"/>
</dbReference>
<sequence length="453" mass="50609">MMQKFRHKIIVICGLIGVVALNSCKKWVNDTEQPLEVDESKVFSSERGFREALNGIYLQMGAETLYGKELTFGVVSLAGRNYDSVSMQKSGELYYQSATLNLNAPPVKTYSSTVWTKMYSAILNANNVLENIDGKKEIFTADNYRNLKGEALALRAYLHFDLLRLFSSVELQDRGVPYVTKVSHQSTDAASVEVALDHCISDLNEADSLLGADSPTTSQLNKWAVKGLLARIYMYKNDRTNAYKYAAEVINSGKFALTVKSNADLFFASESLFKLYIYANNYNSYYKSFFGVPALIGLSVSSQNALFGSPTTDYRRNFIDVTTGSLSGIPILPKKFTATGANIFPMIRLSEMYFIAAECSGDITQALGYINLVREARNLAPLTEIDIATADKLSFQLQSEYRKEFLAEGQSFFYYKRNRTPFSSLPFYPTTPPVIGQSNLEVADEATYVFSRP</sequence>
<organism evidence="8 9">
    <name type="scientific">Sphingobacterium detergens</name>
    <dbReference type="NCBI Taxonomy" id="1145106"/>
    <lineage>
        <taxon>Bacteria</taxon>
        <taxon>Pseudomonadati</taxon>
        <taxon>Bacteroidota</taxon>
        <taxon>Sphingobacteriia</taxon>
        <taxon>Sphingobacteriales</taxon>
        <taxon>Sphingobacteriaceae</taxon>
        <taxon>Sphingobacterium</taxon>
    </lineage>
</organism>
<accession>A0A420AQJ2</accession>
<dbReference type="Proteomes" id="UP000286246">
    <property type="component" value="Unassembled WGS sequence"/>
</dbReference>
<evidence type="ECO:0000256" key="3">
    <source>
        <dbReference type="ARBA" id="ARBA00022729"/>
    </source>
</evidence>
<evidence type="ECO:0000256" key="4">
    <source>
        <dbReference type="ARBA" id="ARBA00023136"/>
    </source>
</evidence>
<evidence type="ECO:0000256" key="2">
    <source>
        <dbReference type="ARBA" id="ARBA00006275"/>
    </source>
</evidence>
<evidence type="ECO:0000259" key="7">
    <source>
        <dbReference type="Pfam" id="PF14322"/>
    </source>
</evidence>
<evidence type="ECO:0000259" key="6">
    <source>
        <dbReference type="Pfam" id="PF07980"/>
    </source>
</evidence>
<dbReference type="Pfam" id="PF07980">
    <property type="entry name" value="SusD_RagB"/>
    <property type="match status" value="1"/>
</dbReference>
<comment type="subcellular location">
    <subcellularLocation>
        <location evidence="1">Cell outer membrane</location>
    </subcellularLocation>
</comment>
<keyword evidence="3" id="KW-0732">Signal</keyword>
<evidence type="ECO:0000256" key="1">
    <source>
        <dbReference type="ARBA" id="ARBA00004442"/>
    </source>
</evidence>
<dbReference type="EMBL" id="RAPY01000004">
    <property type="protein sequence ID" value="RKE46732.1"/>
    <property type="molecule type" value="Genomic_DNA"/>
</dbReference>
<keyword evidence="5" id="KW-0998">Cell outer membrane</keyword>
<dbReference type="InterPro" id="IPR033985">
    <property type="entry name" value="SusD-like_N"/>
</dbReference>
<feature type="domain" description="SusD-like N-terminal" evidence="7">
    <location>
        <begin position="75"/>
        <end position="234"/>
    </location>
</feature>
<dbReference type="SUPFAM" id="SSF48452">
    <property type="entry name" value="TPR-like"/>
    <property type="match status" value="1"/>
</dbReference>
<dbReference type="RefSeq" id="WP_120260605.1">
    <property type="nucleotide sequence ID" value="NZ_RAPY01000004.1"/>
</dbReference>
<name>A0A420AQJ2_SPHD1</name>
<dbReference type="InterPro" id="IPR011990">
    <property type="entry name" value="TPR-like_helical_dom_sf"/>
</dbReference>
<evidence type="ECO:0000313" key="9">
    <source>
        <dbReference type="Proteomes" id="UP000286246"/>
    </source>
</evidence>
<reference evidence="8 9" key="1">
    <citation type="submission" date="2018-09" db="EMBL/GenBank/DDBJ databases">
        <title>Genomic Encyclopedia of Type Strains, Phase III (KMG-III): the genomes of soil and plant-associated and newly described type strains.</title>
        <authorList>
            <person name="Whitman W."/>
        </authorList>
    </citation>
    <scope>NUCLEOTIDE SEQUENCE [LARGE SCALE GENOMIC DNA]</scope>
    <source>
        <strain evidence="8 9">CECT 7938</strain>
    </source>
</reference>
<gene>
    <name evidence="8" type="ORF">DFQ12_3885</name>
</gene>
<keyword evidence="4" id="KW-0472">Membrane</keyword>
<evidence type="ECO:0000256" key="5">
    <source>
        <dbReference type="ARBA" id="ARBA00023237"/>
    </source>
</evidence>